<dbReference type="RefSeq" id="WP_260904600.1">
    <property type="nucleotide sequence ID" value="NZ_CP104396.1"/>
</dbReference>
<dbReference type="InterPro" id="IPR036388">
    <property type="entry name" value="WH-like_DNA-bd_sf"/>
</dbReference>
<protein>
    <recommendedName>
        <fullName evidence="3">Helix-turn-helix type 11 domain-containing protein</fullName>
    </recommendedName>
</protein>
<evidence type="ECO:0008006" key="3">
    <source>
        <dbReference type="Google" id="ProtNLM"/>
    </source>
</evidence>
<accession>A0A9Q9JAH9</accession>
<gene>
    <name evidence="1" type="ORF">N4562_03255</name>
</gene>
<dbReference type="AlphaFoldDB" id="A0A9Q9JAH9"/>
<dbReference type="Gene3D" id="1.10.10.10">
    <property type="entry name" value="Winged helix-like DNA-binding domain superfamily/Winged helix DNA-binding domain"/>
    <property type="match status" value="1"/>
</dbReference>
<proteinExistence type="predicted"/>
<dbReference type="Proteomes" id="UP001058429">
    <property type="component" value="Chromosome"/>
</dbReference>
<dbReference type="EMBL" id="CP104396">
    <property type="protein sequence ID" value="UXC64071.1"/>
    <property type="molecule type" value="Genomic_DNA"/>
</dbReference>
<evidence type="ECO:0000313" key="1">
    <source>
        <dbReference type="EMBL" id="UXC64071.1"/>
    </source>
</evidence>
<dbReference type="GeneID" id="75136839"/>
<reference evidence="1" key="1">
    <citation type="submission" date="2022-09" db="EMBL/GenBank/DDBJ databases">
        <title>Complete genome of Ligilactobacillus agilis AM_LB6, isolated from chicken feces.</title>
        <authorList>
            <person name="den Bakker H.C."/>
            <person name="Mann A."/>
        </authorList>
    </citation>
    <scope>NUCLEOTIDE SEQUENCE</scope>
    <source>
        <strain evidence="1">AM_LB6</strain>
    </source>
</reference>
<sequence>MSNKLTDKQKQILALIPRGINAPIKAKEIAAKTGLDVRTIRENISNLIIYQGFKIGAIRTGREQGYFIATTKQEIEIAVRPLQAQINNMNKRITALKK</sequence>
<evidence type="ECO:0000313" key="2">
    <source>
        <dbReference type="Proteomes" id="UP001058429"/>
    </source>
</evidence>
<organism evidence="1 2">
    <name type="scientific">Ligilactobacillus agilis</name>
    <dbReference type="NCBI Taxonomy" id="1601"/>
    <lineage>
        <taxon>Bacteria</taxon>
        <taxon>Bacillati</taxon>
        <taxon>Bacillota</taxon>
        <taxon>Bacilli</taxon>
        <taxon>Lactobacillales</taxon>
        <taxon>Lactobacillaceae</taxon>
        <taxon>Ligilactobacillus</taxon>
    </lineage>
</organism>
<name>A0A9Q9JAH9_9LACO</name>